<dbReference type="Proteomes" id="UP000324897">
    <property type="component" value="Chromosome 2"/>
</dbReference>
<dbReference type="InterPro" id="IPR025315">
    <property type="entry name" value="DUF4220"/>
</dbReference>
<dbReference type="InterPro" id="IPR007658">
    <property type="entry name" value="DUF594"/>
</dbReference>
<dbReference type="Pfam" id="PF04578">
    <property type="entry name" value="DUF594"/>
    <property type="match status" value="1"/>
</dbReference>
<feature type="transmembrane region" description="Helical" evidence="1">
    <location>
        <begin position="129"/>
        <end position="146"/>
    </location>
</feature>
<feature type="domain" description="DUF4220" evidence="2">
    <location>
        <begin position="49"/>
        <end position="352"/>
    </location>
</feature>
<comment type="caution">
    <text evidence="3">The sequence shown here is derived from an EMBL/GenBank/DDBJ whole genome shotgun (WGS) entry which is preliminary data.</text>
</comment>
<dbReference type="AlphaFoldDB" id="A0A5J9UMF0"/>
<keyword evidence="1" id="KW-1133">Transmembrane helix</keyword>
<gene>
    <name evidence="3" type="ORF">EJB05_27388</name>
</gene>
<proteinExistence type="predicted"/>
<feature type="transmembrane region" description="Helical" evidence="1">
    <location>
        <begin position="17"/>
        <end position="35"/>
    </location>
</feature>
<organism evidence="3 4">
    <name type="scientific">Eragrostis curvula</name>
    <name type="common">weeping love grass</name>
    <dbReference type="NCBI Taxonomy" id="38414"/>
    <lineage>
        <taxon>Eukaryota</taxon>
        <taxon>Viridiplantae</taxon>
        <taxon>Streptophyta</taxon>
        <taxon>Embryophyta</taxon>
        <taxon>Tracheophyta</taxon>
        <taxon>Spermatophyta</taxon>
        <taxon>Magnoliopsida</taxon>
        <taxon>Liliopsida</taxon>
        <taxon>Poales</taxon>
        <taxon>Poaceae</taxon>
        <taxon>PACMAD clade</taxon>
        <taxon>Chloridoideae</taxon>
        <taxon>Eragrostideae</taxon>
        <taxon>Eragrostidinae</taxon>
        <taxon>Eragrostis</taxon>
    </lineage>
</organism>
<sequence>MGFGEAVRWWEEWQMRLLVLSSLILQYFLYITAVLRKHCTAPLFKSITWLAYLLSDAIAIYALATLFNRHKKQEWLLSPDGRTAGLELLWVPILLLHLGGQDNITAYSIEDNELWRRHFLTAASQVSARNMIYNYCAIITVGIYVFRKSWSGRDKRLLEAAILLFIPGILKCLEKPWALKRACISSMAISLGSRKDEDSEEYTTGSTEPNINSLEDYVKAASEYVNMADDKKQVPDDHQVKDVPDNLFVDLPYPYSVRLKNIKYIISKTGYKAHLRVQSSLSRMFSRLYTKYKVCGSLIRALLVVLTFVAIRLFHMSHRDAYDVADVKVTYALLCCTAALECISVITMVCFRSMSKAPWPDQVAQCNLIGYLARDMKQRRFRRLVSLLGWDRYLDRFWCMATCRSPSSPGITKLIHGHINLQWKERIKEVTSYRKFNESRGQWTVFEVVKCGDKQKIESSLRRPFDESVILWHLATEFCFFDRVDTGREETYHCRGISNYMVYLLLMNPEMLMPGARRRIFWVAYDQLRGLLKEEPADEGTELTEKIKIPLRGREDITRKIIQKVKKSTNGDLVREAWELAQDLMDLENNDQGAKTWKVIHGVWVEMICFSASRCRGFLHAKSLGKGGEYLSYVWLLREYMGMETLAQRMQRPDLEFTEAGDLGATAPKSTPIVTVTVNK</sequence>
<evidence type="ECO:0000313" key="3">
    <source>
        <dbReference type="EMBL" id="TVU24922.1"/>
    </source>
</evidence>
<evidence type="ECO:0000259" key="2">
    <source>
        <dbReference type="Pfam" id="PF13968"/>
    </source>
</evidence>
<evidence type="ECO:0000256" key="1">
    <source>
        <dbReference type="SAM" id="Phobius"/>
    </source>
</evidence>
<dbReference type="PANTHER" id="PTHR31325">
    <property type="entry name" value="OS01G0798800 PROTEIN-RELATED"/>
    <property type="match status" value="1"/>
</dbReference>
<keyword evidence="4" id="KW-1185">Reference proteome</keyword>
<reference evidence="3 4" key="1">
    <citation type="journal article" date="2019" name="Sci. Rep.">
        <title>A high-quality genome of Eragrostis curvula grass provides insights into Poaceae evolution and supports new strategies to enhance forage quality.</title>
        <authorList>
            <person name="Carballo J."/>
            <person name="Santos B.A.C.M."/>
            <person name="Zappacosta D."/>
            <person name="Garbus I."/>
            <person name="Selva J.P."/>
            <person name="Gallo C.A."/>
            <person name="Diaz A."/>
            <person name="Albertini E."/>
            <person name="Caccamo M."/>
            <person name="Echenique V."/>
        </authorList>
    </citation>
    <scope>NUCLEOTIDE SEQUENCE [LARGE SCALE GENOMIC DNA]</scope>
    <source>
        <strain evidence="4">cv. Victoria</strain>
        <tissue evidence="3">Leaf</tissue>
    </source>
</reference>
<feature type="transmembrane region" description="Helical" evidence="1">
    <location>
        <begin position="292"/>
        <end position="311"/>
    </location>
</feature>
<dbReference type="Gramene" id="TVU24922">
    <property type="protein sequence ID" value="TVU24922"/>
    <property type="gene ID" value="EJB05_27388"/>
</dbReference>
<feature type="transmembrane region" description="Helical" evidence="1">
    <location>
        <begin position="47"/>
        <end position="67"/>
    </location>
</feature>
<keyword evidence="1" id="KW-0812">Transmembrane</keyword>
<protein>
    <recommendedName>
        <fullName evidence="2">DUF4220 domain-containing protein</fullName>
    </recommendedName>
</protein>
<feature type="transmembrane region" description="Helical" evidence="1">
    <location>
        <begin position="331"/>
        <end position="351"/>
    </location>
</feature>
<name>A0A5J9UMF0_9POAL</name>
<keyword evidence="1" id="KW-0472">Membrane</keyword>
<accession>A0A5J9UMF0</accession>
<evidence type="ECO:0000313" key="4">
    <source>
        <dbReference type="Proteomes" id="UP000324897"/>
    </source>
</evidence>
<dbReference type="Pfam" id="PF13968">
    <property type="entry name" value="DUF4220"/>
    <property type="match status" value="1"/>
</dbReference>
<dbReference type="EMBL" id="RWGY01000013">
    <property type="protein sequence ID" value="TVU24922.1"/>
    <property type="molecule type" value="Genomic_DNA"/>
</dbReference>
<dbReference type="OrthoDB" id="602251at2759"/>
<feature type="non-terminal residue" evidence="3">
    <location>
        <position position="1"/>
    </location>
</feature>